<dbReference type="InterPro" id="IPR029510">
    <property type="entry name" value="Ald_DH_CS_GLU"/>
</dbReference>
<proteinExistence type="inferred from homology"/>
<protein>
    <submittedName>
        <fullName evidence="6">5-carboxy-2-hydroxymuconate semialdehyde dehydrogenase</fullName>
    </submittedName>
</protein>
<evidence type="ECO:0000256" key="4">
    <source>
        <dbReference type="RuleBase" id="RU003345"/>
    </source>
</evidence>
<evidence type="ECO:0000256" key="2">
    <source>
        <dbReference type="ARBA" id="ARBA00023002"/>
    </source>
</evidence>
<keyword evidence="7" id="KW-1185">Reference proteome</keyword>
<dbReference type="Pfam" id="PF00171">
    <property type="entry name" value="Aldedh"/>
    <property type="match status" value="1"/>
</dbReference>
<name>A0A0K8PD23_STRAJ</name>
<dbReference type="InterPro" id="IPR016163">
    <property type="entry name" value="Ald_DH_C"/>
</dbReference>
<accession>A0A0K8PD23</accession>
<dbReference type="PATRIC" id="fig|146537.3.peg.405"/>
<feature type="active site" evidence="3">
    <location>
        <position position="255"/>
    </location>
</feature>
<evidence type="ECO:0000256" key="1">
    <source>
        <dbReference type="ARBA" id="ARBA00009986"/>
    </source>
</evidence>
<keyword evidence="2 4" id="KW-0560">Oxidoreductase</keyword>
<organism evidence="6 7">
    <name type="scientific">Streptomyces azureus</name>
    <dbReference type="NCBI Taxonomy" id="146537"/>
    <lineage>
        <taxon>Bacteria</taxon>
        <taxon>Bacillati</taxon>
        <taxon>Actinomycetota</taxon>
        <taxon>Actinomycetes</taxon>
        <taxon>Kitasatosporales</taxon>
        <taxon>Streptomycetaceae</taxon>
        <taxon>Streptomyces</taxon>
    </lineage>
</organism>
<dbReference type="PROSITE" id="PS00687">
    <property type="entry name" value="ALDEHYDE_DEHYDR_GLU"/>
    <property type="match status" value="1"/>
</dbReference>
<dbReference type="CDD" id="cd07093">
    <property type="entry name" value="ALDH_F8_HMSADH"/>
    <property type="match status" value="1"/>
</dbReference>
<sequence>MPDNITVAGVAVDTRHWIGGLRVASAGTFTDHSPIDGSELGEIARGGPAEAEAAVAAARDAFPAWAATSHSDRARILHAIADGVEKRIEELAIVETTDNGALLRSHRRGVMPRVAHNFRFFADWLLKLEHEDFETREHTNHVSWDPAGPCVLITPWNAPLMLATWKVAPALAAGNTVVLKPAEWSPLTASLLADIAAEAGLPAGVLNVVQGYGSEIGDTLTSHPDVRRISFTGSVPTARRIAASAAGNLTPLSLELGGKSPLLVFADADLDLAVDLAVEQYDNAGQVCLAGTRLLVEEPVAEEFTRRFVERASALTQGDPRDEATDIGPTIHPRQLEKIDGFVQRAVAAGARAVVGGHRKDGQYYAPTLLTDVAQDSEIVQEEVFGPVLTLQTFAGEDEAVRLANGTRFGLAATVATGDRDRAERVTARLVAGTVWVNCFFVRDLQAPFGGSRQSGVGREGGTWSFDFYCDLKNTVTAPKGWNQSHG</sequence>
<reference evidence="6" key="1">
    <citation type="journal article" date="2015" name="Genome Announc.">
        <title>Draft Genome Sequence of Thiostrepton-Producing Streptomyces azureus ATCC 14921.</title>
        <authorList>
            <person name="Sakihara K."/>
            <person name="Maeda J."/>
            <person name="Tashiro K."/>
            <person name="Fujino Y."/>
            <person name="Kuhara S."/>
            <person name="Ohshima T."/>
            <person name="Ogata S."/>
            <person name="Doi K."/>
        </authorList>
    </citation>
    <scope>NUCLEOTIDE SEQUENCE [LARGE SCALE GENOMIC DNA]</scope>
    <source>
        <strain evidence="6">ATCC14921</strain>
    </source>
</reference>
<feature type="domain" description="Aldehyde dehydrogenase" evidence="5">
    <location>
        <begin position="27"/>
        <end position="474"/>
    </location>
</feature>
<comment type="similarity">
    <text evidence="1 4">Belongs to the aldehyde dehydrogenase family.</text>
</comment>
<dbReference type="Gene3D" id="3.40.605.10">
    <property type="entry name" value="Aldehyde Dehydrogenase, Chain A, domain 1"/>
    <property type="match status" value="1"/>
</dbReference>
<dbReference type="AlphaFoldDB" id="A0A0K8PD23"/>
<evidence type="ECO:0000313" key="6">
    <source>
        <dbReference type="EMBL" id="GAP45653.1"/>
    </source>
</evidence>
<dbReference type="Proteomes" id="UP000053859">
    <property type="component" value="Unassembled WGS sequence"/>
</dbReference>
<dbReference type="Gene3D" id="3.40.309.10">
    <property type="entry name" value="Aldehyde Dehydrogenase, Chain A, domain 2"/>
    <property type="match status" value="1"/>
</dbReference>
<evidence type="ECO:0000256" key="3">
    <source>
        <dbReference type="PROSITE-ProRule" id="PRU10007"/>
    </source>
</evidence>
<dbReference type="PROSITE" id="PS00070">
    <property type="entry name" value="ALDEHYDE_DEHYDR_CYS"/>
    <property type="match status" value="1"/>
</dbReference>
<dbReference type="RefSeq" id="WP_059414323.1">
    <property type="nucleotide sequence ID" value="NZ_DF968193.1"/>
</dbReference>
<dbReference type="InterPro" id="IPR016162">
    <property type="entry name" value="Ald_DH_N"/>
</dbReference>
<evidence type="ECO:0000259" key="5">
    <source>
        <dbReference type="Pfam" id="PF00171"/>
    </source>
</evidence>
<dbReference type="OrthoDB" id="6882680at2"/>
<dbReference type="GO" id="GO:0016620">
    <property type="term" value="F:oxidoreductase activity, acting on the aldehyde or oxo group of donors, NAD or NADP as acceptor"/>
    <property type="evidence" value="ECO:0007669"/>
    <property type="project" value="InterPro"/>
</dbReference>
<dbReference type="SUPFAM" id="SSF53720">
    <property type="entry name" value="ALDH-like"/>
    <property type="match status" value="1"/>
</dbReference>
<dbReference type="PANTHER" id="PTHR11699">
    <property type="entry name" value="ALDEHYDE DEHYDROGENASE-RELATED"/>
    <property type="match status" value="1"/>
</dbReference>
<dbReference type="EMBL" id="DF968193">
    <property type="protein sequence ID" value="GAP45653.1"/>
    <property type="molecule type" value="Genomic_DNA"/>
</dbReference>
<dbReference type="InterPro" id="IPR016161">
    <property type="entry name" value="Ald_DH/histidinol_DH"/>
</dbReference>
<dbReference type="FunFam" id="3.40.605.10:FF:000007">
    <property type="entry name" value="NAD/NADP-dependent betaine aldehyde dehydrogenase"/>
    <property type="match status" value="1"/>
</dbReference>
<dbReference type="FunFam" id="3.40.309.10:FF:000012">
    <property type="entry name" value="Betaine aldehyde dehydrogenase"/>
    <property type="match status" value="1"/>
</dbReference>
<dbReference type="InterPro" id="IPR016160">
    <property type="entry name" value="Ald_DH_CS_CYS"/>
</dbReference>
<dbReference type="InterPro" id="IPR015590">
    <property type="entry name" value="Aldehyde_DH_dom"/>
</dbReference>
<gene>
    <name evidence="6" type="ORF">SAZU_0384</name>
</gene>
<evidence type="ECO:0000313" key="7">
    <source>
        <dbReference type="Proteomes" id="UP000053859"/>
    </source>
</evidence>